<reference evidence="3 4" key="1">
    <citation type="journal article" date="2017" name="Int. J. Parasitol.">
        <title>The genome of the protozoan parasite Cystoisospora suis and a reverse vaccinology approach to identify vaccine candidates.</title>
        <authorList>
            <person name="Palmieri N."/>
            <person name="Shrestha A."/>
            <person name="Ruttkowski B."/>
            <person name="Beck T."/>
            <person name="Vogl C."/>
            <person name="Tomley F."/>
            <person name="Blake D.P."/>
            <person name="Joachim A."/>
        </authorList>
    </citation>
    <scope>NUCLEOTIDE SEQUENCE [LARGE SCALE GENOMIC DNA]</scope>
    <source>
        <strain evidence="3 4">Wien I</strain>
    </source>
</reference>
<evidence type="ECO:0000256" key="1">
    <source>
        <dbReference type="SAM" id="MobiDB-lite"/>
    </source>
</evidence>
<dbReference type="GeneID" id="94430063"/>
<evidence type="ECO:0000313" key="4">
    <source>
        <dbReference type="Proteomes" id="UP000221165"/>
    </source>
</evidence>
<feature type="region of interest" description="Disordered" evidence="1">
    <location>
        <begin position="162"/>
        <end position="240"/>
    </location>
</feature>
<feature type="compositionally biased region" description="Basic and acidic residues" evidence="1">
    <location>
        <begin position="208"/>
        <end position="220"/>
    </location>
</feature>
<comment type="caution">
    <text evidence="3">The sequence shown here is derived from an EMBL/GenBank/DDBJ whole genome shotgun (WGS) entry which is preliminary data.</text>
</comment>
<organism evidence="3 4">
    <name type="scientific">Cystoisospora suis</name>
    <dbReference type="NCBI Taxonomy" id="483139"/>
    <lineage>
        <taxon>Eukaryota</taxon>
        <taxon>Sar</taxon>
        <taxon>Alveolata</taxon>
        <taxon>Apicomplexa</taxon>
        <taxon>Conoidasida</taxon>
        <taxon>Coccidia</taxon>
        <taxon>Eucoccidiorida</taxon>
        <taxon>Eimeriorina</taxon>
        <taxon>Sarcocystidae</taxon>
        <taxon>Cystoisospora</taxon>
    </lineage>
</organism>
<evidence type="ECO:0000256" key="2">
    <source>
        <dbReference type="SAM" id="Phobius"/>
    </source>
</evidence>
<feature type="transmembrane region" description="Helical" evidence="2">
    <location>
        <begin position="6"/>
        <end position="28"/>
    </location>
</feature>
<feature type="compositionally biased region" description="Low complexity" evidence="1">
    <location>
        <begin position="221"/>
        <end position="230"/>
    </location>
</feature>
<dbReference type="EMBL" id="MIGC01003431">
    <property type="protein sequence ID" value="PHJ19472.1"/>
    <property type="molecule type" value="Genomic_DNA"/>
</dbReference>
<dbReference type="VEuPathDB" id="ToxoDB:CSUI_006699"/>
<dbReference type="RefSeq" id="XP_067921172.1">
    <property type="nucleotide sequence ID" value="XM_068066852.1"/>
</dbReference>
<keyword evidence="2" id="KW-0812">Transmembrane</keyword>
<keyword evidence="2" id="KW-0472">Membrane</keyword>
<name>A0A2C6KT53_9APIC</name>
<dbReference type="Proteomes" id="UP000221165">
    <property type="component" value="Unassembled WGS sequence"/>
</dbReference>
<keyword evidence="4" id="KW-1185">Reference proteome</keyword>
<accession>A0A2C6KT53</accession>
<gene>
    <name evidence="3" type="ORF">CSUI_006699</name>
</gene>
<feature type="transmembrane region" description="Helical" evidence="2">
    <location>
        <begin position="334"/>
        <end position="353"/>
    </location>
</feature>
<protein>
    <submittedName>
        <fullName evidence="3">Uncharacterized protein</fullName>
    </submittedName>
</protein>
<evidence type="ECO:0000313" key="3">
    <source>
        <dbReference type="EMBL" id="PHJ19472.1"/>
    </source>
</evidence>
<sequence length="354" mass="40399">MMVAVIVKGVIPLRFSLFFFIFLFYSCWYRGEREREKTPIYVGAADEFQDLLAGHELQELLRRDWDPPLPTIPAKTLIVQEKDMTEWRKYHQELHPEEEYLVLLVNTTAIRMMPRFYMQEAYDVDDSVCDLISLKHYTQMFLPLPPGRLVWSILDHRSLNPSKFSLPPPSSDSSEEDEKTKKNTETSPPKQDGSIPGGEAPAASSPADKNRQETIERKVDSSIASSSSSPSKKDVSDGSPSIHPYFGRLRISAIQERREEESLLWRREILADDDTFLTVKSLLLKVPPEEYLKSEETEFCIIARRKNCSKQGVSLLVTITKTSNTHDRFSLSRYFTILPGTTATASVLLAFVLS</sequence>
<dbReference type="AlphaFoldDB" id="A0A2C6KT53"/>
<feature type="compositionally biased region" description="Low complexity" evidence="1">
    <location>
        <begin position="193"/>
        <end position="207"/>
    </location>
</feature>
<keyword evidence="2" id="KW-1133">Transmembrane helix</keyword>
<proteinExistence type="predicted"/>